<protein>
    <submittedName>
        <fullName evidence="1">Uncharacterized protein</fullName>
    </submittedName>
</protein>
<evidence type="ECO:0000313" key="2">
    <source>
        <dbReference type="Proteomes" id="UP001054945"/>
    </source>
</evidence>
<dbReference type="AlphaFoldDB" id="A0AAV4P3D3"/>
<dbReference type="EMBL" id="BPLR01021502">
    <property type="protein sequence ID" value="GIX90543.1"/>
    <property type="molecule type" value="Genomic_DNA"/>
</dbReference>
<organism evidence="1 2">
    <name type="scientific">Caerostris extrusa</name>
    <name type="common">Bark spider</name>
    <name type="synonym">Caerostris bankana</name>
    <dbReference type="NCBI Taxonomy" id="172846"/>
    <lineage>
        <taxon>Eukaryota</taxon>
        <taxon>Metazoa</taxon>
        <taxon>Ecdysozoa</taxon>
        <taxon>Arthropoda</taxon>
        <taxon>Chelicerata</taxon>
        <taxon>Arachnida</taxon>
        <taxon>Araneae</taxon>
        <taxon>Araneomorphae</taxon>
        <taxon>Entelegynae</taxon>
        <taxon>Araneoidea</taxon>
        <taxon>Araneidae</taxon>
        <taxon>Caerostris</taxon>
    </lineage>
</organism>
<sequence length="106" mass="11380">MDGGEKKCCSASDTVPVTAFPLTNCLDYPPPHHPFPSCSEVTLIALSNEESGRWMFSGCSVACSAKGGLKRSSGMPGCFRKRGWMCADEKFILLPSSLEIIFEGGN</sequence>
<reference evidence="1 2" key="1">
    <citation type="submission" date="2021-06" db="EMBL/GenBank/DDBJ databases">
        <title>Caerostris extrusa draft genome.</title>
        <authorList>
            <person name="Kono N."/>
            <person name="Arakawa K."/>
        </authorList>
    </citation>
    <scope>NUCLEOTIDE SEQUENCE [LARGE SCALE GENOMIC DNA]</scope>
</reference>
<evidence type="ECO:0000313" key="1">
    <source>
        <dbReference type="EMBL" id="GIX90543.1"/>
    </source>
</evidence>
<name>A0AAV4P3D3_CAEEX</name>
<dbReference type="Proteomes" id="UP001054945">
    <property type="component" value="Unassembled WGS sequence"/>
</dbReference>
<keyword evidence="2" id="KW-1185">Reference proteome</keyword>
<gene>
    <name evidence="1" type="ORF">CEXT_457851</name>
</gene>
<proteinExistence type="predicted"/>
<accession>A0AAV4P3D3</accession>
<comment type="caution">
    <text evidence="1">The sequence shown here is derived from an EMBL/GenBank/DDBJ whole genome shotgun (WGS) entry which is preliminary data.</text>
</comment>